<reference evidence="2 3" key="1">
    <citation type="submission" date="2021-03" db="EMBL/GenBank/DDBJ databases">
        <title>Antimicrobial resistance genes in bacteria isolated from Japanese honey, and their potential for conferring macrolide and lincosamide resistance in the American foulbrood pathogen Paenibacillus larvae.</title>
        <authorList>
            <person name="Okamoto M."/>
            <person name="Kumagai M."/>
            <person name="Kanamori H."/>
            <person name="Takamatsu D."/>
        </authorList>
    </citation>
    <scope>NUCLEOTIDE SEQUENCE [LARGE SCALE GENOMIC DNA]</scope>
    <source>
        <strain evidence="2 3">J8TS2</strain>
    </source>
</reference>
<feature type="transmembrane region" description="Helical" evidence="1">
    <location>
        <begin position="116"/>
        <end position="142"/>
    </location>
</feature>
<organism evidence="2 3">
    <name type="scientific">Lederbergia ruris</name>
    <dbReference type="NCBI Taxonomy" id="217495"/>
    <lineage>
        <taxon>Bacteria</taxon>
        <taxon>Bacillati</taxon>
        <taxon>Bacillota</taxon>
        <taxon>Bacilli</taxon>
        <taxon>Bacillales</taxon>
        <taxon>Bacillaceae</taxon>
        <taxon>Lederbergia</taxon>
    </lineage>
</organism>
<dbReference type="RefSeq" id="WP_158321854.1">
    <property type="nucleotide sequence ID" value="NZ_BORB01000005.1"/>
</dbReference>
<keyword evidence="1" id="KW-0472">Membrane</keyword>
<evidence type="ECO:0008006" key="4">
    <source>
        <dbReference type="Google" id="ProtNLM"/>
    </source>
</evidence>
<sequence length="210" mass="23266">MDGKTHFIAGCLTGFGVAQYTNVDWVTTASFTLLGGFVGLVPDLDVKGVLAKKISLNKKWVITVLSIIGLYFILSSSIGPQTYWSKWQGILLGSALLILPSQIIKQKRMLIITGALVGVLSLYHESIWMMMLGIYIGVASFLSHRSLTHSLLGLCYFSILGYYMEKEILVDGLMFVCAGAYASHLLLDMKWLPKNRRGVKLLLPFSKIEL</sequence>
<keyword evidence="1" id="KW-1133">Transmembrane helix</keyword>
<evidence type="ECO:0000313" key="2">
    <source>
        <dbReference type="EMBL" id="GIN56628.1"/>
    </source>
</evidence>
<evidence type="ECO:0000256" key="1">
    <source>
        <dbReference type="SAM" id="Phobius"/>
    </source>
</evidence>
<keyword evidence="3" id="KW-1185">Reference proteome</keyword>
<gene>
    <name evidence="2" type="ORF">J8TS2_09470</name>
</gene>
<protein>
    <recommendedName>
        <fullName evidence="4">Metal-dependent hydrolase</fullName>
    </recommendedName>
</protein>
<feature type="transmembrane region" description="Helical" evidence="1">
    <location>
        <begin position="168"/>
        <end position="187"/>
    </location>
</feature>
<accession>A0ABQ4KF84</accession>
<dbReference type="EMBL" id="BORB01000005">
    <property type="protein sequence ID" value="GIN56628.1"/>
    <property type="molecule type" value="Genomic_DNA"/>
</dbReference>
<comment type="caution">
    <text evidence="2">The sequence shown here is derived from an EMBL/GenBank/DDBJ whole genome shotgun (WGS) entry which is preliminary data.</text>
</comment>
<keyword evidence="1" id="KW-0812">Transmembrane</keyword>
<dbReference type="Pfam" id="PF04307">
    <property type="entry name" value="YdjM"/>
    <property type="match status" value="1"/>
</dbReference>
<proteinExistence type="predicted"/>
<feature type="transmembrane region" description="Helical" evidence="1">
    <location>
        <begin position="84"/>
        <end position="104"/>
    </location>
</feature>
<dbReference type="InterPro" id="IPR007404">
    <property type="entry name" value="YdjM-like"/>
</dbReference>
<dbReference type="Proteomes" id="UP000679950">
    <property type="component" value="Unassembled WGS sequence"/>
</dbReference>
<name>A0ABQ4KF84_9BACI</name>
<feature type="transmembrane region" description="Helical" evidence="1">
    <location>
        <begin position="60"/>
        <end position="78"/>
    </location>
</feature>
<evidence type="ECO:0000313" key="3">
    <source>
        <dbReference type="Proteomes" id="UP000679950"/>
    </source>
</evidence>